<sequence>MLFLVLAGLLLHRTAGDDCALAAPDEVALAERTAAAAEGCETVLFTTLYYPDGALLENPAARLAFETNGTCAVLVAGGRAAAALARHCDLGAWTLVVHEHGDGGRRRASRLVKLAPRLFFPGARFTVFVDWKLQLRRPPRWLVEQTVLRFGAGFAAFRHPCTTPARAGADPCDRRRPGEKWWQAEARRVIELRKTAEPEKLAAQVARLDALGPGRLDDFAEGGFVARDERDPAARRVSCAWRAVYAASGDRDQLALAEALDRGAPSGVSAQRLHGASTVEDGVLLLGADACGDLCPWDENRDTFSLARKYVAMTNGRGGVALRNPKLAALGASACASGQRHWAEDRRHRLPDDLRTRLEARRPS</sequence>
<proteinExistence type="predicted"/>
<evidence type="ECO:0000256" key="1">
    <source>
        <dbReference type="SAM" id="SignalP"/>
    </source>
</evidence>
<dbReference type="InterPro" id="IPR048354">
    <property type="entry name" value="TOD1_MUCI70_glycTrfase_dom"/>
</dbReference>
<gene>
    <name evidence="3" type="ORF">SO694_0034401</name>
</gene>
<dbReference type="Proteomes" id="UP001363151">
    <property type="component" value="Unassembled WGS sequence"/>
</dbReference>
<evidence type="ECO:0000313" key="4">
    <source>
        <dbReference type="Proteomes" id="UP001363151"/>
    </source>
</evidence>
<evidence type="ECO:0000313" key="3">
    <source>
        <dbReference type="EMBL" id="KAK7248291.1"/>
    </source>
</evidence>
<protein>
    <submittedName>
        <fullName evidence="3">ER membrane protein</fullName>
    </submittedName>
</protein>
<feature type="signal peptide" evidence="1">
    <location>
        <begin position="1"/>
        <end position="16"/>
    </location>
</feature>
<organism evidence="3 4">
    <name type="scientific">Aureococcus anophagefferens</name>
    <name type="common">Harmful bloom alga</name>
    <dbReference type="NCBI Taxonomy" id="44056"/>
    <lineage>
        <taxon>Eukaryota</taxon>
        <taxon>Sar</taxon>
        <taxon>Stramenopiles</taxon>
        <taxon>Ochrophyta</taxon>
        <taxon>Pelagophyceae</taxon>
        <taxon>Pelagomonadales</taxon>
        <taxon>Pelagomonadaceae</taxon>
        <taxon>Aureococcus</taxon>
    </lineage>
</organism>
<accession>A0ABR1G4N0</accession>
<keyword evidence="1" id="KW-0732">Signal</keyword>
<name>A0ABR1G4N0_AURAN</name>
<reference evidence="3 4" key="1">
    <citation type="submission" date="2024-03" db="EMBL/GenBank/DDBJ databases">
        <title>Aureococcus anophagefferens CCMP1851 and Kratosvirus quantuckense: Draft genome of a second virus-susceptible host strain in the model system.</title>
        <authorList>
            <person name="Chase E."/>
            <person name="Truchon A.R."/>
            <person name="Schepens W."/>
            <person name="Wilhelm S.W."/>
        </authorList>
    </citation>
    <scope>NUCLEOTIDE SEQUENCE [LARGE SCALE GENOMIC DNA]</scope>
    <source>
        <strain evidence="3 4">CCMP1851</strain>
    </source>
</reference>
<dbReference type="EMBL" id="JBBJCI010000110">
    <property type="protein sequence ID" value="KAK7248291.1"/>
    <property type="molecule type" value="Genomic_DNA"/>
</dbReference>
<feature type="chain" id="PRO_5047048650" evidence="1">
    <location>
        <begin position="17"/>
        <end position="364"/>
    </location>
</feature>
<evidence type="ECO:0000259" key="2">
    <source>
        <dbReference type="Pfam" id="PF04765"/>
    </source>
</evidence>
<comment type="caution">
    <text evidence="3">The sequence shown here is derived from an EMBL/GenBank/DDBJ whole genome shotgun (WGS) entry which is preliminary data.</text>
</comment>
<feature type="domain" description="TOD1/MUCI70 glycosyltransferase-like" evidence="2">
    <location>
        <begin position="86"/>
        <end position="260"/>
    </location>
</feature>
<keyword evidence="4" id="KW-1185">Reference proteome</keyword>
<dbReference type="Pfam" id="PF04765">
    <property type="entry name" value="TOD1_MUCI70"/>
    <property type="match status" value="1"/>
</dbReference>